<reference evidence="2 3" key="1">
    <citation type="submission" date="2018-01" db="EMBL/GenBank/DDBJ databases">
        <title>Draft genome sequence of Nonomuraea sp. KC333.</title>
        <authorList>
            <person name="Sahin N."/>
            <person name="Saygin H."/>
            <person name="Ay H."/>
        </authorList>
    </citation>
    <scope>NUCLEOTIDE SEQUENCE [LARGE SCALE GENOMIC DNA]</scope>
    <source>
        <strain evidence="2 3">KC333</strain>
    </source>
</reference>
<feature type="transmembrane region" description="Helical" evidence="1">
    <location>
        <begin position="65"/>
        <end position="84"/>
    </location>
</feature>
<organism evidence="2 3">
    <name type="scientific">Nonomuraea aridisoli</name>
    <dbReference type="NCBI Taxonomy" id="2070368"/>
    <lineage>
        <taxon>Bacteria</taxon>
        <taxon>Bacillati</taxon>
        <taxon>Actinomycetota</taxon>
        <taxon>Actinomycetes</taxon>
        <taxon>Streptosporangiales</taxon>
        <taxon>Streptosporangiaceae</taxon>
        <taxon>Nonomuraea</taxon>
    </lineage>
</organism>
<comment type="caution">
    <text evidence="2">The sequence shown here is derived from an EMBL/GenBank/DDBJ whole genome shotgun (WGS) entry which is preliminary data.</text>
</comment>
<keyword evidence="1" id="KW-0812">Transmembrane</keyword>
<name>A0A2W2CNF4_9ACTN</name>
<evidence type="ECO:0000313" key="3">
    <source>
        <dbReference type="Proteomes" id="UP000249304"/>
    </source>
</evidence>
<sequence>MSHPLGVSRPDLEVTDLPTPEEVFKVSKIGPKELFKHAVGPSLIALGISIGSGEWLLGPLSVGQYGFVGVGWVILVSALLQTFYNVECSRYVIATGETPVVGWEGCRRG</sequence>
<keyword evidence="1" id="KW-0472">Membrane</keyword>
<protein>
    <recommendedName>
        <fullName evidence="4">Divalent metal cation transporter</fullName>
    </recommendedName>
</protein>
<proteinExistence type="predicted"/>
<gene>
    <name evidence="2" type="ORF">C1J01_48320</name>
</gene>
<dbReference type="Proteomes" id="UP000249304">
    <property type="component" value="Unassembled WGS sequence"/>
</dbReference>
<accession>A0A2W2CNF4</accession>
<dbReference type="AlphaFoldDB" id="A0A2W2CNF4"/>
<evidence type="ECO:0000313" key="2">
    <source>
        <dbReference type="EMBL" id="PZG00113.1"/>
    </source>
</evidence>
<keyword evidence="3" id="KW-1185">Reference proteome</keyword>
<evidence type="ECO:0000256" key="1">
    <source>
        <dbReference type="SAM" id="Phobius"/>
    </source>
</evidence>
<evidence type="ECO:0008006" key="4">
    <source>
        <dbReference type="Google" id="ProtNLM"/>
    </source>
</evidence>
<keyword evidence="1" id="KW-1133">Transmembrane helix</keyword>
<feature type="non-terminal residue" evidence="2">
    <location>
        <position position="109"/>
    </location>
</feature>
<dbReference type="EMBL" id="POUD01000615">
    <property type="protein sequence ID" value="PZG00113.1"/>
    <property type="molecule type" value="Genomic_DNA"/>
</dbReference>